<dbReference type="AlphaFoldDB" id="X1J9I5"/>
<comment type="caution">
    <text evidence="1">The sequence shown here is derived from an EMBL/GenBank/DDBJ whole genome shotgun (WGS) entry which is preliminary data.</text>
</comment>
<sequence>HYKVKVAWRESLRAVGMWDNPLPSFLPTCKAGYIKLSDRPRLIHRIRYVFRKPVVDINKSIDNCDTSHVDPIWARYLLDYTPRQVCVGWAVNLKRFGFHSSNSILERCPCCGTVLEYVGRFREIPPEIPWFSIDQGGGLVEVAPL</sequence>
<accession>X1J9I5</accession>
<dbReference type="EMBL" id="BARV01000004">
    <property type="protein sequence ID" value="GAH91376.1"/>
    <property type="molecule type" value="Genomic_DNA"/>
</dbReference>
<protein>
    <submittedName>
        <fullName evidence="1">Uncharacterized protein</fullName>
    </submittedName>
</protein>
<proteinExistence type="predicted"/>
<feature type="non-terminal residue" evidence="1">
    <location>
        <position position="1"/>
    </location>
</feature>
<name>X1J9I5_9ZZZZ</name>
<reference evidence="1" key="1">
    <citation type="journal article" date="2014" name="Front. Microbiol.">
        <title>High frequency of phylogenetically diverse reductive dehalogenase-homologous genes in deep subseafloor sedimentary metagenomes.</title>
        <authorList>
            <person name="Kawai M."/>
            <person name="Futagami T."/>
            <person name="Toyoda A."/>
            <person name="Takaki Y."/>
            <person name="Nishi S."/>
            <person name="Hori S."/>
            <person name="Arai W."/>
            <person name="Tsubouchi T."/>
            <person name="Morono Y."/>
            <person name="Uchiyama I."/>
            <person name="Ito T."/>
            <person name="Fujiyama A."/>
            <person name="Inagaki F."/>
            <person name="Takami H."/>
        </authorList>
    </citation>
    <scope>NUCLEOTIDE SEQUENCE</scope>
    <source>
        <strain evidence="1">Expedition CK06-06</strain>
    </source>
</reference>
<gene>
    <name evidence="1" type="ORF">S06H3_00026</name>
</gene>
<organism evidence="1">
    <name type="scientific">marine sediment metagenome</name>
    <dbReference type="NCBI Taxonomy" id="412755"/>
    <lineage>
        <taxon>unclassified sequences</taxon>
        <taxon>metagenomes</taxon>
        <taxon>ecological metagenomes</taxon>
    </lineage>
</organism>
<evidence type="ECO:0000313" key="1">
    <source>
        <dbReference type="EMBL" id="GAH91376.1"/>
    </source>
</evidence>